<dbReference type="Proteomes" id="UP000326396">
    <property type="component" value="Unassembled WGS sequence"/>
</dbReference>
<accession>A0A5N6LGK0</accession>
<evidence type="ECO:0000313" key="2">
    <source>
        <dbReference type="Proteomes" id="UP000326396"/>
    </source>
</evidence>
<name>A0A5N6LGK0_9ASTR</name>
<sequence>MGRNSWQKKPSFTFLNMFKPKKTGDPDDDYVKAYKVFSSDQDGIRWVAEPGEGMNQGFNPGFEPNGGKVYGFHPVPRIWGHTCLKVGDRGIDLSYQSSG</sequence>
<organism evidence="1 2">
    <name type="scientific">Mikania micrantha</name>
    <name type="common">bitter vine</name>
    <dbReference type="NCBI Taxonomy" id="192012"/>
    <lineage>
        <taxon>Eukaryota</taxon>
        <taxon>Viridiplantae</taxon>
        <taxon>Streptophyta</taxon>
        <taxon>Embryophyta</taxon>
        <taxon>Tracheophyta</taxon>
        <taxon>Spermatophyta</taxon>
        <taxon>Magnoliopsida</taxon>
        <taxon>eudicotyledons</taxon>
        <taxon>Gunneridae</taxon>
        <taxon>Pentapetalae</taxon>
        <taxon>asterids</taxon>
        <taxon>campanulids</taxon>
        <taxon>Asterales</taxon>
        <taxon>Asteraceae</taxon>
        <taxon>Asteroideae</taxon>
        <taxon>Heliantheae alliance</taxon>
        <taxon>Eupatorieae</taxon>
        <taxon>Mikania</taxon>
    </lineage>
</organism>
<dbReference type="OrthoDB" id="654716at2759"/>
<gene>
    <name evidence="1" type="ORF">E3N88_42839</name>
</gene>
<dbReference type="EMBL" id="SZYD01000774">
    <property type="protein sequence ID" value="KAD1430137.1"/>
    <property type="molecule type" value="Genomic_DNA"/>
</dbReference>
<dbReference type="AlphaFoldDB" id="A0A5N6LGK0"/>
<evidence type="ECO:0000313" key="1">
    <source>
        <dbReference type="EMBL" id="KAD1430137.1"/>
    </source>
</evidence>
<proteinExistence type="predicted"/>
<comment type="caution">
    <text evidence="1">The sequence shown here is derived from an EMBL/GenBank/DDBJ whole genome shotgun (WGS) entry which is preliminary data.</text>
</comment>
<protein>
    <submittedName>
        <fullName evidence="1">Uncharacterized protein</fullName>
    </submittedName>
</protein>
<reference evidence="1 2" key="1">
    <citation type="submission" date="2019-05" db="EMBL/GenBank/DDBJ databases">
        <title>Mikania micrantha, genome provides insights into the molecular mechanism of rapid growth.</title>
        <authorList>
            <person name="Liu B."/>
        </authorList>
    </citation>
    <scope>NUCLEOTIDE SEQUENCE [LARGE SCALE GENOMIC DNA]</scope>
    <source>
        <strain evidence="1">NLD-2019</strain>
        <tissue evidence="1">Leaf</tissue>
    </source>
</reference>
<keyword evidence="2" id="KW-1185">Reference proteome</keyword>